<dbReference type="Proteomes" id="UP000659904">
    <property type="component" value="Unassembled WGS sequence"/>
</dbReference>
<keyword evidence="3" id="KW-1185">Reference proteome</keyword>
<dbReference type="GO" id="GO:0005737">
    <property type="term" value="C:cytoplasm"/>
    <property type="evidence" value="ECO:0007669"/>
    <property type="project" value="TreeGrafter"/>
</dbReference>
<name>A0A8J3K7Y8_9ACTN</name>
<evidence type="ECO:0000313" key="2">
    <source>
        <dbReference type="EMBL" id="GIF98361.1"/>
    </source>
</evidence>
<dbReference type="PROSITE" id="PS51186">
    <property type="entry name" value="GNAT"/>
    <property type="match status" value="1"/>
</dbReference>
<accession>A0A8J3K7Y8</accession>
<dbReference type="PANTHER" id="PTHR43441">
    <property type="entry name" value="RIBOSOMAL-PROTEIN-SERINE ACETYLTRANSFERASE"/>
    <property type="match status" value="1"/>
</dbReference>
<dbReference type="AlphaFoldDB" id="A0A8J3K7Y8"/>
<protein>
    <submittedName>
        <fullName evidence="2">Acetyltransferase</fullName>
    </submittedName>
</protein>
<gene>
    <name evidence="2" type="ORF">Cci01nite_34550</name>
</gene>
<sequence>MTDPYDNPQPVLHTVTDRGAPLTLRPARLGDAPGVLVACTDPETLRWTTVPLDYDHEKAVGFVTGYAPGWWERRQGAAFVLADADDAYVGQIDLRVSGDPQVADVGFLTAPHARGHGYMSAALRAVAEWGIRELGLARVEWKAHVGNDGSRRVAERAGFTYEGVQRNGCAHRGERRDAWTAALVREDLDSGEEKA</sequence>
<comment type="caution">
    <text evidence="2">The sequence shown here is derived from an EMBL/GenBank/DDBJ whole genome shotgun (WGS) entry which is preliminary data.</text>
</comment>
<dbReference type="InterPro" id="IPR051908">
    <property type="entry name" value="Ribosomal_N-acetyltransferase"/>
</dbReference>
<evidence type="ECO:0000313" key="3">
    <source>
        <dbReference type="Proteomes" id="UP000659904"/>
    </source>
</evidence>
<feature type="domain" description="N-acetyltransferase" evidence="1">
    <location>
        <begin position="22"/>
        <end position="182"/>
    </location>
</feature>
<organism evidence="2 3">
    <name type="scientific">Catellatospora citrea</name>
    <dbReference type="NCBI Taxonomy" id="53366"/>
    <lineage>
        <taxon>Bacteria</taxon>
        <taxon>Bacillati</taxon>
        <taxon>Actinomycetota</taxon>
        <taxon>Actinomycetes</taxon>
        <taxon>Micromonosporales</taxon>
        <taxon>Micromonosporaceae</taxon>
        <taxon>Catellatospora</taxon>
    </lineage>
</organism>
<dbReference type="EMBL" id="BONH01000015">
    <property type="protein sequence ID" value="GIF98361.1"/>
    <property type="molecule type" value="Genomic_DNA"/>
</dbReference>
<dbReference type="PANTHER" id="PTHR43441:SF10">
    <property type="entry name" value="ACETYLTRANSFERASE"/>
    <property type="match status" value="1"/>
</dbReference>
<evidence type="ECO:0000259" key="1">
    <source>
        <dbReference type="PROSITE" id="PS51186"/>
    </source>
</evidence>
<dbReference type="InterPro" id="IPR000182">
    <property type="entry name" value="GNAT_dom"/>
</dbReference>
<dbReference type="InterPro" id="IPR016181">
    <property type="entry name" value="Acyl_CoA_acyltransferase"/>
</dbReference>
<dbReference type="GO" id="GO:0008999">
    <property type="term" value="F:protein-N-terminal-alanine acetyltransferase activity"/>
    <property type="evidence" value="ECO:0007669"/>
    <property type="project" value="TreeGrafter"/>
</dbReference>
<dbReference type="Pfam" id="PF13302">
    <property type="entry name" value="Acetyltransf_3"/>
    <property type="match status" value="1"/>
</dbReference>
<reference evidence="2 3" key="1">
    <citation type="submission" date="2021-01" db="EMBL/GenBank/DDBJ databases">
        <title>Whole genome shotgun sequence of Catellatospora citrea NBRC 14495.</title>
        <authorList>
            <person name="Komaki H."/>
            <person name="Tamura T."/>
        </authorList>
    </citation>
    <scope>NUCLEOTIDE SEQUENCE [LARGE SCALE GENOMIC DNA]</scope>
    <source>
        <strain evidence="2 3">NBRC 14495</strain>
    </source>
</reference>
<dbReference type="GO" id="GO:1990189">
    <property type="term" value="F:protein N-terminal-serine acetyltransferase activity"/>
    <property type="evidence" value="ECO:0007669"/>
    <property type="project" value="TreeGrafter"/>
</dbReference>
<proteinExistence type="predicted"/>
<dbReference type="RefSeq" id="WP_120316857.1">
    <property type="nucleotide sequence ID" value="NZ_BONH01000015.1"/>
</dbReference>
<dbReference type="SUPFAM" id="SSF55729">
    <property type="entry name" value="Acyl-CoA N-acyltransferases (Nat)"/>
    <property type="match status" value="1"/>
</dbReference>
<dbReference type="Gene3D" id="3.40.630.30">
    <property type="match status" value="1"/>
</dbReference>
<dbReference type="CDD" id="cd04301">
    <property type="entry name" value="NAT_SF"/>
    <property type="match status" value="1"/>
</dbReference>